<feature type="transmembrane region" description="Helical" evidence="7">
    <location>
        <begin position="427"/>
        <end position="453"/>
    </location>
</feature>
<gene>
    <name evidence="9" type="ORF">CHLNCDRAFT_52984</name>
</gene>
<dbReference type="InterPro" id="IPR013210">
    <property type="entry name" value="LRR_N_plant-typ"/>
</dbReference>
<dbReference type="InterPro" id="IPR050647">
    <property type="entry name" value="Plant_LRR-RLKs"/>
</dbReference>
<dbReference type="GeneID" id="17354033"/>
<dbReference type="SUPFAM" id="SSF52058">
    <property type="entry name" value="L domain-like"/>
    <property type="match status" value="2"/>
</dbReference>
<evidence type="ECO:0000256" key="4">
    <source>
        <dbReference type="ARBA" id="ARBA00022614"/>
    </source>
</evidence>
<protein>
    <recommendedName>
        <fullName evidence="8">Leucine-rich repeat-containing N-terminal plant-type domain-containing protein</fullName>
    </recommendedName>
</protein>
<dbReference type="InterPro" id="IPR032675">
    <property type="entry name" value="LRR_dom_sf"/>
</dbReference>
<sequence>MGRLFLLNLSNNRLNGSLPAAWSRQLTLVRLALARNALSGNLPREWGALRSLLQLDLGSNALTGGLPPDWGALQQVTSLDLSGNKLGGGLPPAWARLGSLQVLSLQGNQLTGAVPPGWKALADRSFRIALGDNSQMCGSVPPMLAQAVLAAGSSRKGSGLASPCSWEGDATALLAFKKGVSAQQPQGALIDWLPEANPCSAGEWSGVGCRDGRVVILNLTNAGLKISTLEPLSTLAALEKVLLAGNNAANVSLPASWARLGHLAVADLSSTGVAGSLPPIWSQMHSLKQLLLSGNSLNGTLPASWAALHDLETLNLARNALSGSMPPEWAALSSLATLDASSNYLSGALPDTWKDLVSLEELQLASNNLAGAIPASWARLPSLTALNLGSNMGVCGGEPEWRAGTRVHTEATNIDQSCIMVSTSGTMAGVVLGVSLTLTLASLAAVGAMLVYVRSQRRQLQLLQRERSSASFSSLHGGAGVGSVKLASLQTFSLAAKEPHKTHAAEQHGKAAMLSIPNPWDDEHAGYIQVPLATPHSGMPSGLPSVMVSPTPPSAPTQEQEHCSPSPGSGMPSPERRMWQVAAHAVDRGVDLTARRARQKRLFRSRSEAPNTLTDAASLAGSQQGQQQQHGGGRVAPGWSQDDGDLDMLRVHSRLALLPSNGSMV</sequence>
<keyword evidence="7" id="KW-0812">Transmembrane</keyword>
<dbReference type="FunFam" id="3.80.10.10:FF:000041">
    <property type="entry name" value="LRR receptor-like serine/threonine-protein kinase ERECTA"/>
    <property type="match status" value="1"/>
</dbReference>
<dbReference type="InterPro" id="IPR001611">
    <property type="entry name" value="Leu-rich_rpt"/>
</dbReference>
<dbReference type="Pfam" id="PF08263">
    <property type="entry name" value="LRRNT_2"/>
    <property type="match status" value="1"/>
</dbReference>
<dbReference type="SMART" id="SM00369">
    <property type="entry name" value="LRR_TYP"/>
    <property type="match status" value="7"/>
</dbReference>
<dbReference type="Proteomes" id="UP000008141">
    <property type="component" value="Unassembled WGS sequence"/>
</dbReference>
<evidence type="ECO:0000256" key="3">
    <source>
        <dbReference type="ARBA" id="ARBA00022475"/>
    </source>
</evidence>
<name>E1ZHU5_CHLVA</name>
<evidence type="ECO:0000256" key="2">
    <source>
        <dbReference type="ARBA" id="ARBA00004430"/>
    </source>
</evidence>
<dbReference type="InParanoid" id="E1ZHU5"/>
<evidence type="ECO:0000313" key="10">
    <source>
        <dbReference type="Proteomes" id="UP000008141"/>
    </source>
</evidence>
<dbReference type="PANTHER" id="PTHR48056">
    <property type="entry name" value="LRR RECEPTOR-LIKE SERINE/THREONINE-PROTEIN KINASE-RELATED"/>
    <property type="match status" value="1"/>
</dbReference>
<dbReference type="Pfam" id="PF00560">
    <property type="entry name" value="LRR_1"/>
    <property type="match status" value="5"/>
</dbReference>
<dbReference type="FunFam" id="3.80.10.10:FF:000383">
    <property type="entry name" value="Leucine-rich repeat receptor protein kinase EMS1"/>
    <property type="match status" value="1"/>
</dbReference>
<keyword evidence="5" id="KW-0677">Repeat</keyword>
<dbReference type="GO" id="GO:0005886">
    <property type="term" value="C:plasma membrane"/>
    <property type="evidence" value="ECO:0007669"/>
    <property type="project" value="UniProtKB-SubCell"/>
</dbReference>
<evidence type="ECO:0000259" key="8">
    <source>
        <dbReference type="Pfam" id="PF08263"/>
    </source>
</evidence>
<organism evidence="10">
    <name type="scientific">Chlorella variabilis</name>
    <name type="common">Green alga</name>
    <dbReference type="NCBI Taxonomy" id="554065"/>
    <lineage>
        <taxon>Eukaryota</taxon>
        <taxon>Viridiplantae</taxon>
        <taxon>Chlorophyta</taxon>
        <taxon>core chlorophytes</taxon>
        <taxon>Trebouxiophyceae</taxon>
        <taxon>Chlorellales</taxon>
        <taxon>Chlorellaceae</taxon>
        <taxon>Chlorella clade</taxon>
        <taxon>Chlorella</taxon>
    </lineage>
</organism>
<dbReference type="AlphaFoldDB" id="E1ZHU5"/>
<feature type="domain" description="Leucine-rich repeat-containing N-terminal plant-type" evidence="8">
    <location>
        <begin position="168"/>
        <end position="209"/>
    </location>
</feature>
<dbReference type="EMBL" id="GL433847">
    <property type="protein sequence ID" value="EFN54666.1"/>
    <property type="molecule type" value="Genomic_DNA"/>
</dbReference>
<dbReference type="OMA" id="WDDEHAG"/>
<keyword evidence="4" id="KW-0433">Leucine-rich repeat</keyword>
<feature type="region of interest" description="Disordered" evidence="6">
    <location>
        <begin position="532"/>
        <end position="575"/>
    </location>
</feature>
<dbReference type="Gene3D" id="3.80.10.10">
    <property type="entry name" value="Ribonuclease Inhibitor"/>
    <property type="match status" value="2"/>
</dbReference>
<dbReference type="OrthoDB" id="511504at2759"/>
<dbReference type="InterPro" id="IPR003591">
    <property type="entry name" value="Leu-rich_rpt_typical-subtyp"/>
</dbReference>
<evidence type="ECO:0000256" key="5">
    <source>
        <dbReference type="ARBA" id="ARBA00022737"/>
    </source>
</evidence>
<feature type="compositionally biased region" description="Low complexity" evidence="6">
    <location>
        <begin position="564"/>
        <end position="573"/>
    </location>
</feature>
<accession>E1ZHU5</accession>
<dbReference type="KEGG" id="cvr:CHLNCDRAFT_52984"/>
<comment type="subcellular location">
    <subcellularLocation>
        <location evidence="1">Cell membrane</location>
    </subcellularLocation>
    <subcellularLocation>
        <location evidence="2">Cytoplasm</location>
        <location evidence="2">Cytoskeleton</location>
        <location evidence="2">Cilium axoneme</location>
    </subcellularLocation>
</comment>
<keyword evidence="10" id="KW-1185">Reference proteome</keyword>
<keyword evidence="7" id="KW-0472">Membrane</keyword>
<evidence type="ECO:0000256" key="1">
    <source>
        <dbReference type="ARBA" id="ARBA00004236"/>
    </source>
</evidence>
<dbReference type="STRING" id="554065.E1ZHU5"/>
<dbReference type="eggNOG" id="ENOG502SIHN">
    <property type="taxonomic scope" value="Eukaryota"/>
</dbReference>
<keyword evidence="7" id="KW-1133">Transmembrane helix</keyword>
<dbReference type="GO" id="GO:0005930">
    <property type="term" value="C:axoneme"/>
    <property type="evidence" value="ECO:0007669"/>
    <property type="project" value="UniProtKB-SubCell"/>
</dbReference>
<dbReference type="RefSeq" id="XP_005846768.1">
    <property type="nucleotide sequence ID" value="XM_005846706.1"/>
</dbReference>
<feature type="region of interest" description="Disordered" evidence="6">
    <location>
        <begin position="618"/>
        <end position="645"/>
    </location>
</feature>
<proteinExistence type="predicted"/>
<evidence type="ECO:0000256" key="7">
    <source>
        <dbReference type="SAM" id="Phobius"/>
    </source>
</evidence>
<dbReference type="Pfam" id="PF13855">
    <property type="entry name" value="LRR_8"/>
    <property type="match status" value="1"/>
</dbReference>
<reference evidence="9 10" key="1">
    <citation type="journal article" date="2010" name="Plant Cell">
        <title>The Chlorella variabilis NC64A genome reveals adaptation to photosymbiosis, coevolution with viruses, and cryptic sex.</title>
        <authorList>
            <person name="Blanc G."/>
            <person name="Duncan G."/>
            <person name="Agarkova I."/>
            <person name="Borodovsky M."/>
            <person name="Gurnon J."/>
            <person name="Kuo A."/>
            <person name="Lindquist E."/>
            <person name="Lucas S."/>
            <person name="Pangilinan J."/>
            <person name="Polle J."/>
            <person name="Salamov A."/>
            <person name="Terry A."/>
            <person name="Yamada T."/>
            <person name="Dunigan D.D."/>
            <person name="Grigoriev I.V."/>
            <person name="Claverie J.M."/>
            <person name="Van Etten J.L."/>
        </authorList>
    </citation>
    <scope>NUCLEOTIDE SEQUENCE [LARGE SCALE GENOMIC DNA]</scope>
    <source>
        <strain evidence="9 10">NC64A</strain>
    </source>
</reference>
<evidence type="ECO:0000313" key="9">
    <source>
        <dbReference type="EMBL" id="EFN54666.1"/>
    </source>
</evidence>
<keyword evidence="3" id="KW-1003">Cell membrane</keyword>
<evidence type="ECO:0000256" key="6">
    <source>
        <dbReference type="SAM" id="MobiDB-lite"/>
    </source>
</evidence>